<dbReference type="EMBL" id="QGNW01000688">
    <property type="protein sequence ID" value="RVW65395.1"/>
    <property type="molecule type" value="Genomic_DNA"/>
</dbReference>
<sequence length="227" mass="25800">MANGSATEVLRKRIARMEEVLGEWPSENGIVASWVEHTVGEIQVRRSTPRSYGEDITVLKKAVLQGSSSSSEAPPKIWVLEPKGFNGNMNVKEMKNFLWTWSNSLRMEDDAKSGRPQITTWETLKKELKDQFLPTNIAWVARKSLKRLRHTGSVMKYVKEFSSLMLDIKTMTEEDKLFNFMSGPHEWAQTELRRQGVHDLPATMATTDCLVDYKMGGTISTTQKSKS</sequence>
<protein>
    <recommendedName>
        <fullName evidence="1">Retrotransposon gag domain-containing protein</fullName>
    </recommendedName>
</protein>
<reference evidence="2 3" key="1">
    <citation type="journal article" date="2018" name="PLoS Genet.">
        <title>Population sequencing reveals clonal diversity and ancestral inbreeding in the grapevine cultivar Chardonnay.</title>
        <authorList>
            <person name="Roach M.J."/>
            <person name="Johnson D.L."/>
            <person name="Bohlmann J."/>
            <person name="van Vuuren H.J."/>
            <person name="Jones S.J."/>
            <person name="Pretorius I.S."/>
            <person name="Schmidt S.A."/>
            <person name="Borneman A.R."/>
        </authorList>
    </citation>
    <scope>NUCLEOTIDE SEQUENCE [LARGE SCALE GENOMIC DNA]</scope>
    <source>
        <strain evidence="3">cv. Chardonnay</strain>
        <tissue evidence="2">Leaf</tissue>
    </source>
</reference>
<dbReference type="Pfam" id="PF03732">
    <property type="entry name" value="Retrotrans_gag"/>
    <property type="match status" value="1"/>
</dbReference>
<evidence type="ECO:0000313" key="3">
    <source>
        <dbReference type="Proteomes" id="UP000288805"/>
    </source>
</evidence>
<dbReference type="Proteomes" id="UP000288805">
    <property type="component" value="Unassembled WGS sequence"/>
</dbReference>
<name>A0A438FZR7_VITVI</name>
<evidence type="ECO:0000259" key="1">
    <source>
        <dbReference type="Pfam" id="PF03732"/>
    </source>
</evidence>
<accession>A0A438FZR7</accession>
<comment type="caution">
    <text evidence="2">The sequence shown here is derived from an EMBL/GenBank/DDBJ whole genome shotgun (WGS) entry which is preliminary data.</text>
</comment>
<proteinExistence type="predicted"/>
<dbReference type="AlphaFoldDB" id="A0A438FZR7"/>
<dbReference type="InterPro" id="IPR005162">
    <property type="entry name" value="Retrotrans_gag_dom"/>
</dbReference>
<gene>
    <name evidence="2" type="ORF">CK203_022192</name>
</gene>
<evidence type="ECO:0000313" key="2">
    <source>
        <dbReference type="EMBL" id="RVW65395.1"/>
    </source>
</evidence>
<feature type="domain" description="Retrotransposon gag" evidence="1">
    <location>
        <begin position="105"/>
        <end position="183"/>
    </location>
</feature>
<organism evidence="2 3">
    <name type="scientific">Vitis vinifera</name>
    <name type="common">Grape</name>
    <dbReference type="NCBI Taxonomy" id="29760"/>
    <lineage>
        <taxon>Eukaryota</taxon>
        <taxon>Viridiplantae</taxon>
        <taxon>Streptophyta</taxon>
        <taxon>Embryophyta</taxon>
        <taxon>Tracheophyta</taxon>
        <taxon>Spermatophyta</taxon>
        <taxon>Magnoliopsida</taxon>
        <taxon>eudicotyledons</taxon>
        <taxon>Gunneridae</taxon>
        <taxon>Pentapetalae</taxon>
        <taxon>rosids</taxon>
        <taxon>Vitales</taxon>
        <taxon>Vitaceae</taxon>
        <taxon>Viteae</taxon>
        <taxon>Vitis</taxon>
    </lineage>
</organism>